<dbReference type="STRING" id="1244083.CSUNSWCD_827"/>
<accession>M5IPA0</accession>
<sequence>MARFFNFNSLSFVFCLFFSKMSAKFKGENMPKDANGTELNAGDNVTLIKDLKVKGAGATLKRGTMVKNIKITDNDKEIEGRIDKMGVIVLKTEFLKKA</sequence>
<organism evidence="2 3">
    <name type="scientific">Campylobacter showae CSUNSWCD</name>
    <dbReference type="NCBI Taxonomy" id="1244083"/>
    <lineage>
        <taxon>Bacteria</taxon>
        <taxon>Pseudomonadati</taxon>
        <taxon>Campylobacterota</taxon>
        <taxon>Epsilonproteobacteria</taxon>
        <taxon>Campylobacterales</taxon>
        <taxon>Campylobacteraceae</taxon>
        <taxon>Campylobacter</taxon>
    </lineage>
</organism>
<dbReference type="Pfam" id="PF03831">
    <property type="entry name" value="YjdM"/>
    <property type="match status" value="1"/>
</dbReference>
<dbReference type="InterPro" id="IPR013988">
    <property type="entry name" value="YjdM_C"/>
</dbReference>
<proteinExistence type="predicted"/>
<dbReference type="Gene3D" id="2.30.30.40">
    <property type="entry name" value="SH3 Domains"/>
    <property type="match status" value="1"/>
</dbReference>
<feature type="domain" description="Protein YjdM C-terminal" evidence="1">
    <location>
        <begin position="32"/>
        <end position="98"/>
    </location>
</feature>
<reference evidence="2 3" key="1">
    <citation type="journal article" date="2013" name="Genome Announc.">
        <title>Genome Sequence of Campylobacter showae UNSWCD, Isolated from a Patient with Crohn's Disease.</title>
        <authorList>
            <person name="Tay A.P."/>
            <person name="Kaakoush N.O."/>
            <person name="Deshpande N.P."/>
            <person name="Chen Z."/>
            <person name="Mitchell H."/>
            <person name="Wilkins M.R."/>
        </authorList>
    </citation>
    <scope>NUCLEOTIDE SEQUENCE [LARGE SCALE GENOMIC DNA]</scope>
    <source>
        <strain evidence="2 3">CSUNSWCD</strain>
    </source>
</reference>
<protein>
    <submittedName>
        <fullName evidence="2">Alkylphosphonate utilization operon protein PhnA</fullName>
    </submittedName>
</protein>
<dbReference type="AlphaFoldDB" id="M5IPA0"/>
<evidence type="ECO:0000313" key="3">
    <source>
        <dbReference type="Proteomes" id="UP000011939"/>
    </source>
</evidence>
<name>M5IPA0_9BACT</name>
<gene>
    <name evidence="2" type="ORF">CSUNSWCD_827</name>
</gene>
<comment type="caution">
    <text evidence="2">The sequence shown here is derived from an EMBL/GenBank/DDBJ whole genome shotgun (WGS) entry which is preliminary data.</text>
</comment>
<evidence type="ECO:0000259" key="1">
    <source>
        <dbReference type="Pfam" id="PF03831"/>
    </source>
</evidence>
<dbReference type="EMBL" id="AMZQ01000012">
    <property type="protein sequence ID" value="EKU10501.1"/>
    <property type="molecule type" value="Genomic_DNA"/>
</dbReference>
<evidence type="ECO:0000313" key="2">
    <source>
        <dbReference type="EMBL" id="EKU10501.1"/>
    </source>
</evidence>
<dbReference type="eggNOG" id="COG2824">
    <property type="taxonomic scope" value="Bacteria"/>
</dbReference>
<dbReference type="PATRIC" id="fig|1244083.3.peg.2071"/>
<dbReference type="SUPFAM" id="SSF82057">
    <property type="entry name" value="Prokaryotic SH3-related domain"/>
    <property type="match status" value="1"/>
</dbReference>
<dbReference type="Proteomes" id="UP000011939">
    <property type="component" value="Unassembled WGS sequence"/>
</dbReference>